<dbReference type="Proteomes" id="UP000003882">
    <property type="component" value="Unassembled WGS sequence"/>
</dbReference>
<name>B6XTQ7_9BIFI</name>
<dbReference type="EMBL" id="ABXY01000011">
    <property type="protein sequence ID" value="EEB21578.1"/>
    <property type="molecule type" value="Genomic_DNA"/>
</dbReference>
<gene>
    <name evidence="1" type="ORF">BIFCAT_00536</name>
</gene>
<evidence type="ECO:0000313" key="2">
    <source>
        <dbReference type="Proteomes" id="UP000003882"/>
    </source>
</evidence>
<reference evidence="1 2" key="2">
    <citation type="submission" date="2008-10" db="EMBL/GenBank/DDBJ databases">
        <authorList>
            <person name="Fulton L."/>
            <person name="Clifton S."/>
            <person name="Fulton B."/>
            <person name="Xu J."/>
            <person name="Minx P."/>
            <person name="Pepin K.H."/>
            <person name="Johnson M."/>
            <person name="Bhonagiri V."/>
            <person name="Nash W.E."/>
            <person name="Mardis E.R."/>
            <person name="Wilson R.K."/>
        </authorList>
    </citation>
    <scope>NUCLEOTIDE SEQUENCE [LARGE SCALE GENOMIC DNA]</scope>
    <source>
        <strain evidence="1 2">DSM 16992</strain>
    </source>
</reference>
<organism evidence="1 2">
    <name type="scientific">Bifidobacterium catenulatum DSM 16992 = JCM 1194 = LMG 11043</name>
    <dbReference type="NCBI Taxonomy" id="566552"/>
    <lineage>
        <taxon>Bacteria</taxon>
        <taxon>Bacillati</taxon>
        <taxon>Actinomycetota</taxon>
        <taxon>Actinomycetes</taxon>
        <taxon>Bifidobacteriales</taxon>
        <taxon>Bifidobacteriaceae</taxon>
        <taxon>Bifidobacterium</taxon>
    </lineage>
</organism>
<accession>B6XTQ7</accession>
<sequence>MAMQPLFLLSFPSFPAMMPLVCFQCICSAMSVHEFRLYRCPAPVLCYRLRLLWYARQIKPRM</sequence>
<proteinExistence type="predicted"/>
<comment type="caution">
    <text evidence="1">The sequence shown here is derived from an EMBL/GenBank/DDBJ whole genome shotgun (WGS) entry which is preliminary data.</text>
</comment>
<reference evidence="1 2" key="1">
    <citation type="submission" date="2008-10" db="EMBL/GenBank/DDBJ databases">
        <title>Draft genome sequence of Bifidobacterium catenulatum (DSM 16992).</title>
        <authorList>
            <person name="Sudarsanam P."/>
            <person name="Ley R."/>
            <person name="Guruge J."/>
            <person name="Turnbaugh P.J."/>
            <person name="Mahowald M."/>
            <person name="Liep D."/>
            <person name="Gordon J."/>
        </authorList>
    </citation>
    <scope>NUCLEOTIDE SEQUENCE [LARGE SCALE GENOMIC DNA]</scope>
    <source>
        <strain evidence="1 2">DSM 16992</strain>
    </source>
</reference>
<evidence type="ECO:0000313" key="1">
    <source>
        <dbReference type="EMBL" id="EEB21578.1"/>
    </source>
</evidence>
<protein>
    <submittedName>
        <fullName evidence="1">Uncharacterized protein</fullName>
    </submittedName>
</protein>
<dbReference type="AlphaFoldDB" id="B6XTQ7"/>